<evidence type="ECO:0000256" key="8">
    <source>
        <dbReference type="ARBA" id="ARBA00023136"/>
    </source>
</evidence>
<protein>
    <submittedName>
        <fullName evidence="11">SET family sugar efflux transporter-like MFS transporter</fullName>
    </submittedName>
</protein>
<evidence type="ECO:0000256" key="3">
    <source>
        <dbReference type="ARBA" id="ARBA00022448"/>
    </source>
</evidence>
<feature type="transmembrane region" description="Helical" evidence="9">
    <location>
        <begin position="106"/>
        <end position="128"/>
    </location>
</feature>
<evidence type="ECO:0000256" key="4">
    <source>
        <dbReference type="ARBA" id="ARBA00022475"/>
    </source>
</evidence>
<dbReference type="CDD" id="cd17471">
    <property type="entry name" value="MFS_Set"/>
    <property type="match status" value="1"/>
</dbReference>
<dbReference type="PANTHER" id="PTHR23535:SF2">
    <property type="entry name" value="SUGAR EFFLUX TRANSPORTER A-RELATED"/>
    <property type="match status" value="1"/>
</dbReference>
<comment type="similarity">
    <text evidence="2">Belongs to the major facilitator superfamily. Set transporter family.</text>
</comment>
<dbReference type="PROSITE" id="PS50850">
    <property type="entry name" value="MFS"/>
    <property type="match status" value="1"/>
</dbReference>
<dbReference type="RefSeq" id="WP_133873711.1">
    <property type="nucleotide sequence ID" value="NZ_BOMD01000105.1"/>
</dbReference>
<keyword evidence="6 9" id="KW-0812">Transmembrane</keyword>
<dbReference type="InterPro" id="IPR011701">
    <property type="entry name" value="MFS"/>
</dbReference>
<dbReference type="Pfam" id="PF07690">
    <property type="entry name" value="MFS_1"/>
    <property type="match status" value="1"/>
</dbReference>
<keyword evidence="5" id="KW-0762">Sugar transport</keyword>
<dbReference type="SUPFAM" id="SSF103473">
    <property type="entry name" value="MFS general substrate transporter"/>
    <property type="match status" value="1"/>
</dbReference>
<dbReference type="Gene3D" id="1.20.1250.20">
    <property type="entry name" value="MFS general substrate transporter like domains"/>
    <property type="match status" value="2"/>
</dbReference>
<feature type="transmembrane region" description="Helical" evidence="9">
    <location>
        <begin position="342"/>
        <end position="361"/>
    </location>
</feature>
<feature type="transmembrane region" description="Helical" evidence="9">
    <location>
        <begin position="149"/>
        <end position="167"/>
    </location>
</feature>
<dbReference type="GO" id="GO:0005886">
    <property type="term" value="C:plasma membrane"/>
    <property type="evidence" value="ECO:0007669"/>
    <property type="project" value="UniProtKB-SubCell"/>
</dbReference>
<comment type="caution">
    <text evidence="11">The sequence shown here is derived from an EMBL/GenBank/DDBJ whole genome shotgun (WGS) entry which is preliminary data.</text>
</comment>
<feature type="transmembrane region" description="Helical" evidence="9">
    <location>
        <begin position="367"/>
        <end position="389"/>
    </location>
</feature>
<name>A0A4R6JS02_9ACTN</name>
<accession>A0A4R6JS02</accession>
<evidence type="ECO:0000256" key="6">
    <source>
        <dbReference type="ARBA" id="ARBA00022692"/>
    </source>
</evidence>
<reference evidence="11 12" key="1">
    <citation type="submission" date="2019-03" db="EMBL/GenBank/DDBJ databases">
        <title>Sequencing the genomes of 1000 actinobacteria strains.</title>
        <authorList>
            <person name="Klenk H.-P."/>
        </authorList>
    </citation>
    <scope>NUCLEOTIDE SEQUENCE [LARGE SCALE GENOMIC DNA]</scope>
    <source>
        <strain evidence="11 12">DSM 43805</strain>
    </source>
</reference>
<organism evidence="11 12">
    <name type="scientific">Paractinoplanes brasiliensis</name>
    <dbReference type="NCBI Taxonomy" id="52695"/>
    <lineage>
        <taxon>Bacteria</taxon>
        <taxon>Bacillati</taxon>
        <taxon>Actinomycetota</taxon>
        <taxon>Actinomycetes</taxon>
        <taxon>Micromonosporales</taxon>
        <taxon>Micromonosporaceae</taxon>
        <taxon>Paractinoplanes</taxon>
    </lineage>
</organism>
<evidence type="ECO:0000313" key="11">
    <source>
        <dbReference type="EMBL" id="TDO39374.1"/>
    </source>
</evidence>
<gene>
    <name evidence="11" type="ORF">C8E87_3059</name>
</gene>
<dbReference type="OrthoDB" id="7337792at2"/>
<evidence type="ECO:0000256" key="2">
    <source>
        <dbReference type="ARBA" id="ARBA00006523"/>
    </source>
</evidence>
<dbReference type="InterPro" id="IPR036259">
    <property type="entry name" value="MFS_trans_sf"/>
</dbReference>
<keyword evidence="7 9" id="KW-1133">Transmembrane helix</keyword>
<proteinExistence type="inferred from homology"/>
<dbReference type="GO" id="GO:0022857">
    <property type="term" value="F:transmembrane transporter activity"/>
    <property type="evidence" value="ECO:0007669"/>
    <property type="project" value="InterPro"/>
</dbReference>
<evidence type="ECO:0000256" key="9">
    <source>
        <dbReference type="SAM" id="Phobius"/>
    </source>
</evidence>
<feature type="transmembrane region" description="Helical" evidence="9">
    <location>
        <begin position="52"/>
        <end position="70"/>
    </location>
</feature>
<evidence type="ECO:0000256" key="1">
    <source>
        <dbReference type="ARBA" id="ARBA00004651"/>
    </source>
</evidence>
<dbReference type="PANTHER" id="PTHR23535">
    <property type="entry name" value="SUGAR EFFLUX TRANSPORTER A-RELATED"/>
    <property type="match status" value="1"/>
</dbReference>
<sequence length="410" mass="43228">MAVKPPAHDSMSRRLLPLALVFVAVGISTSFVGPYLALFLSDAVHAGPVKTTVFLLVAPLSGVLMSWLVGRLSDRRPIRRRLLMAGALAGFAGAAATAFVRDYWVLFALTVTLTALAGILFPQAFAYARQVLQQGDPKRAAMGISSLRTLFSVAWVAGPPLAALVLADWGFTYTYGLAAIMYLVVAFLVLRFLPEVGPPAAQVRHVDRAPAPEAGRLTIMLLVAGFTVTQTAQVLGVQAMPLFVSDDLGGSVRDAGLILGLCAAIEIPLMLGFGMLSTRFPVRGLIVFGVVCAIAYQATATLAGSVWVLAAAQVLNAAFIAAVGGLAISYMQDLLPAHPGRATTMITNTFPIGQVLAAPAFGLAQHFGFRLAYGLNLALCVLGLALILFARPRPRIAPEVPETALLRGRV</sequence>
<evidence type="ECO:0000313" key="12">
    <source>
        <dbReference type="Proteomes" id="UP000294901"/>
    </source>
</evidence>
<dbReference type="Proteomes" id="UP000294901">
    <property type="component" value="Unassembled WGS sequence"/>
</dbReference>
<evidence type="ECO:0000256" key="5">
    <source>
        <dbReference type="ARBA" id="ARBA00022597"/>
    </source>
</evidence>
<feature type="domain" description="Major facilitator superfamily (MFS) profile" evidence="10">
    <location>
        <begin position="14"/>
        <end position="395"/>
    </location>
</feature>
<dbReference type="EMBL" id="SNWR01000001">
    <property type="protein sequence ID" value="TDO39374.1"/>
    <property type="molecule type" value="Genomic_DNA"/>
</dbReference>
<evidence type="ECO:0000259" key="10">
    <source>
        <dbReference type="PROSITE" id="PS50850"/>
    </source>
</evidence>
<keyword evidence="3" id="KW-0813">Transport</keyword>
<feature type="transmembrane region" description="Helical" evidence="9">
    <location>
        <begin position="214"/>
        <end position="235"/>
    </location>
</feature>
<feature type="transmembrane region" description="Helical" evidence="9">
    <location>
        <begin position="280"/>
        <end position="300"/>
    </location>
</feature>
<keyword evidence="12" id="KW-1185">Reference proteome</keyword>
<feature type="transmembrane region" description="Helical" evidence="9">
    <location>
        <begin position="306"/>
        <end position="330"/>
    </location>
</feature>
<dbReference type="InterPro" id="IPR020846">
    <property type="entry name" value="MFS_dom"/>
</dbReference>
<dbReference type="AlphaFoldDB" id="A0A4R6JS02"/>
<feature type="transmembrane region" description="Helical" evidence="9">
    <location>
        <begin position="173"/>
        <end position="193"/>
    </location>
</feature>
<feature type="transmembrane region" description="Helical" evidence="9">
    <location>
        <begin position="15"/>
        <end position="40"/>
    </location>
</feature>
<comment type="subcellular location">
    <subcellularLocation>
        <location evidence="1">Cell membrane</location>
        <topology evidence="1">Multi-pass membrane protein</topology>
    </subcellularLocation>
</comment>
<feature type="transmembrane region" description="Helical" evidence="9">
    <location>
        <begin position="255"/>
        <end position="273"/>
    </location>
</feature>
<feature type="transmembrane region" description="Helical" evidence="9">
    <location>
        <begin position="82"/>
        <end position="100"/>
    </location>
</feature>
<keyword evidence="4" id="KW-1003">Cell membrane</keyword>
<evidence type="ECO:0000256" key="7">
    <source>
        <dbReference type="ARBA" id="ARBA00022989"/>
    </source>
</evidence>
<keyword evidence="8 9" id="KW-0472">Membrane</keyword>